<dbReference type="GO" id="GO:0016887">
    <property type="term" value="F:ATP hydrolysis activity"/>
    <property type="evidence" value="ECO:0007669"/>
    <property type="project" value="InterPro"/>
</dbReference>
<evidence type="ECO:0000256" key="4">
    <source>
        <dbReference type="ARBA" id="ARBA00022519"/>
    </source>
</evidence>
<evidence type="ECO:0000256" key="5">
    <source>
        <dbReference type="ARBA" id="ARBA00022741"/>
    </source>
</evidence>
<dbReference type="SMART" id="SM00382">
    <property type="entry name" value="AAA"/>
    <property type="match status" value="1"/>
</dbReference>
<dbReference type="InterPro" id="IPR029439">
    <property type="entry name" value="Wzt_C"/>
</dbReference>
<evidence type="ECO:0000256" key="2">
    <source>
        <dbReference type="ARBA" id="ARBA00022448"/>
    </source>
</evidence>
<evidence type="ECO:0000256" key="6">
    <source>
        <dbReference type="ARBA" id="ARBA00022840"/>
    </source>
</evidence>
<dbReference type="SUPFAM" id="SSF52540">
    <property type="entry name" value="P-loop containing nucleoside triphosphate hydrolases"/>
    <property type="match status" value="1"/>
</dbReference>
<dbReference type="CDD" id="cd03220">
    <property type="entry name" value="ABC_KpsT_Wzt"/>
    <property type="match status" value="1"/>
</dbReference>
<dbReference type="EMBL" id="FNZM01000002">
    <property type="protein sequence ID" value="SEJ10907.1"/>
    <property type="molecule type" value="Genomic_DNA"/>
</dbReference>
<dbReference type="GO" id="GO:0140359">
    <property type="term" value="F:ABC-type transporter activity"/>
    <property type="evidence" value="ECO:0007669"/>
    <property type="project" value="InterPro"/>
</dbReference>
<evidence type="ECO:0000313" key="9">
    <source>
        <dbReference type="Proteomes" id="UP000183529"/>
    </source>
</evidence>
<keyword evidence="2" id="KW-0813">Transport</keyword>
<evidence type="ECO:0000256" key="1">
    <source>
        <dbReference type="ARBA" id="ARBA00005417"/>
    </source>
</evidence>
<evidence type="ECO:0000256" key="3">
    <source>
        <dbReference type="ARBA" id="ARBA00022475"/>
    </source>
</evidence>
<dbReference type="PROSITE" id="PS50893">
    <property type="entry name" value="ABC_TRANSPORTER_2"/>
    <property type="match status" value="1"/>
</dbReference>
<keyword evidence="3" id="KW-1003">Cell membrane</keyword>
<gene>
    <name evidence="8" type="ORF">SAMN05216550_102442</name>
</gene>
<dbReference type="PANTHER" id="PTHR46743:SF2">
    <property type="entry name" value="TEICHOIC ACIDS EXPORT ATP-BINDING PROTEIN TAGH"/>
    <property type="match status" value="1"/>
</dbReference>
<dbReference type="Pfam" id="PF14524">
    <property type="entry name" value="Wzt_C"/>
    <property type="match status" value="1"/>
</dbReference>
<comment type="caution">
    <text evidence="8">The sequence shown here is derived from an EMBL/GenBank/DDBJ whole genome shotgun (WGS) entry which is preliminary data.</text>
</comment>
<protein>
    <submittedName>
        <fullName evidence="8">Lipopolysaccharide transport system ATP-binding protein</fullName>
    </submittedName>
</protein>
<dbReference type="InterPro" id="IPR015860">
    <property type="entry name" value="ABC_transpr_TagH-like"/>
</dbReference>
<comment type="similarity">
    <text evidence="1">Belongs to the ABC transporter superfamily.</text>
</comment>
<keyword evidence="6 8" id="KW-0067">ATP-binding</keyword>
<dbReference type="Pfam" id="PF00005">
    <property type="entry name" value="ABC_tran"/>
    <property type="match status" value="1"/>
</dbReference>
<accession>A0AAQ1JSJ8</accession>
<keyword evidence="4" id="KW-0472">Membrane</keyword>
<dbReference type="AlphaFoldDB" id="A0AAQ1JSJ8"/>
<dbReference type="GeneID" id="61301433"/>
<reference evidence="8 9" key="1">
    <citation type="submission" date="2016-10" db="EMBL/GenBank/DDBJ databases">
        <authorList>
            <person name="Varghese N."/>
            <person name="Submissions S."/>
        </authorList>
    </citation>
    <scope>NUCLEOTIDE SEQUENCE [LARGE SCALE GENOMIC DNA]</scope>
    <source>
        <strain evidence="8 9">LMG 22274</strain>
    </source>
</reference>
<organism evidence="8 9">
    <name type="scientific">Paraburkholderia tropica</name>
    <dbReference type="NCBI Taxonomy" id="92647"/>
    <lineage>
        <taxon>Bacteria</taxon>
        <taxon>Pseudomonadati</taxon>
        <taxon>Pseudomonadota</taxon>
        <taxon>Betaproteobacteria</taxon>
        <taxon>Burkholderiales</taxon>
        <taxon>Burkholderiaceae</taxon>
        <taxon>Paraburkholderia</taxon>
    </lineage>
</organism>
<dbReference type="InterPro" id="IPR050683">
    <property type="entry name" value="Bact_Polysacc_Export_ATP-bd"/>
</dbReference>
<dbReference type="InterPro" id="IPR027417">
    <property type="entry name" value="P-loop_NTPase"/>
</dbReference>
<dbReference type="Gene3D" id="2.70.50.60">
    <property type="entry name" value="abc- transporter (atp binding component) like domain"/>
    <property type="match status" value="1"/>
</dbReference>
<sequence>MSSDDIAIGVHNLGKRYQIYETPRDRLKQFVLPRLYRMAGAQPKQYCSEFWALNDVSFDVKKGETVGIIGRNGSGKSTLLQMICGTLSPTQGHVDVNGRVAALLELGAGFNPEFTGRENIFMNGTLLGLSKQEIEERYDDIVAFADVGMFIDQPVKMYSSGMYVRVAFAIAASMDPAILIVDEALAVGDLAFQAKCMIRLRELMDRGTTVLFVSHDMSSVQNICSKVLWLKQGRSVAYGDPKQVVGEYISEMNLDINRITQAHTEEAEAVVDVGSTSVAESISLEPAMFLDGHTRYGDGRATILNVTLIDQQGRPTELLELHERFTVRIIVKANNTIERPAVGYSLRDFKGNKVVGTMNSNFPNVEMPTFEAGKVYCIDVAGVNSLAQGGYTVAVGVEQIVQQNKVHQYLDVLENARVFQSTFGSRAENIFPAMVWQDVSFEIREIKAGVAV</sequence>
<name>A0AAQ1JSJ8_9BURK</name>
<feature type="domain" description="ABC transporter" evidence="7">
    <location>
        <begin position="30"/>
        <end position="257"/>
    </location>
</feature>
<keyword evidence="4" id="KW-0997">Cell inner membrane</keyword>
<dbReference type="InterPro" id="IPR003593">
    <property type="entry name" value="AAA+_ATPase"/>
</dbReference>
<dbReference type="Proteomes" id="UP000183529">
    <property type="component" value="Unassembled WGS sequence"/>
</dbReference>
<dbReference type="RefSeq" id="WP_074981712.1">
    <property type="nucleotide sequence ID" value="NZ_CADFGN010000002.1"/>
</dbReference>
<evidence type="ECO:0000313" key="8">
    <source>
        <dbReference type="EMBL" id="SEJ10907.1"/>
    </source>
</evidence>
<dbReference type="CDD" id="cd10147">
    <property type="entry name" value="Wzt_C-like"/>
    <property type="match status" value="1"/>
</dbReference>
<dbReference type="GO" id="GO:0016020">
    <property type="term" value="C:membrane"/>
    <property type="evidence" value="ECO:0007669"/>
    <property type="project" value="InterPro"/>
</dbReference>
<keyword evidence="5" id="KW-0547">Nucleotide-binding</keyword>
<dbReference type="InterPro" id="IPR003439">
    <property type="entry name" value="ABC_transporter-like_ATP-bd"/>
</dbReference>
<dbReference type="GO" id="GO:0005524">
    <property type="term" value="F:ATP binding"/>
    <property type="evidence" value="ECO:0007669"/>
    <property type="project" value="UniProtKB-KW"/>
</dbReference>
<evidence type="ECO:0000259" key="7">
    <source>
        <dbReference type="PROSITE" id="PS50893"/>
    </source>
</evidence>
<dbReference type="Gene3D" id="3.40.50.300">
    <property type="entry name" value="P-loop containing nucleotide triphosphate hydrolases"/>
    <property type="match status" value="1"/>
</dbReference>
<proteinExistence type="inferred from homology"/>
<dbReference type="PANTHER" id="PTHR46743">
    <property type="entry name" value="TEICHOIC ACIDS EXPORT ATP-BINDING PROTEIN TAGH"/>
    <property type="match status" value="1"/>
</dbReference>